<comment type="caution">
    <text evidence="1">The sequence shown here is derived from an EMBL/GenBank/DDBJ whole genome shotgun (WGS) entry which is preliminary data.</text>
</comment>
<sequence>MSTRKNNKNPPARIPDDDVDWSQPKCCIGCIWGRFEGSRQFCSLPRCVLEGHGPGKVMVP</sequence>
<evidence type="ECO:0000313" key="1">
    <source>
        <dbReference type="EMBL" id="GIP54405.1"/>
    </source>
</evidence>
<protein>
    <submittedName>
        <fullName evidence="1">Uncharacterized protein</fullName>
    </submittedName>
</protein>
<dbReference type="EMBL" id="BOSL01000011">
    <property type="protein sequence ID" value="GIP54405.1"/>
    <property type="molecule type" value="Genomic_DNA"/>
</dbReference>
<dbReference type="Proteomes" id="UP000679992">
    <property type="component" value="Unassembled WGS sequence"/>
</dbReference>
<organism evidence="1 2">
    <name type="scientific">Paenibacillus vini</name>
    <dbReference type="NCBI Taxonomy" id="1476024"/>
    <lineage>
        <taxon>Bacteria</taxon>
        <taxon>Bacillati</taxon>
        <taxon>Bacillota</taxon>
        <taxon>Bacilli</taxon>
        <taxon>Bacillales</taxon>
        <taxon>Paenibacillaceae</taxon>
        <taxon>Paenibacillus</taxon>
    </lineage>
</organism>
<keyword evidence="2" id="KW-1185">Reference proteome</keyword>
<proteinExistence type="predicted"/>
<accession>A0ABQ4MEI2</accession>
<evidence type="ECO:0000313" key="2">
    <source>
        <dbReference type="Proteomes" id="UP000679992"/>
    </source>
</evidence>
<name>A0ABQ4MEI2_9BACL</name>
<gene>
    <name evidence="1" type="ORF">J42TS3_34400</name>
</gene>
<reference evidence="1 2" key="1">
    <citation type="submission" date="2021-03" db="EMBL/GenBank/DDBJ databases">
        <title>Antimicrobial resistance genes in bacteria isolated from Japanese honey, and their potential for conferring macrolide and lincosamide resistance in the American foulbrood pathogen Paenibacillus larvae.</title>
        <authorList>
            <person name="Okamoto M."/>
            <person name="Kumagai M."/>
            <person name="Kanamori H."/>
            <person name="Takamatsu D."/>
        </authorList>
    </citation>
    <scope>NUCLEOTIDE SEQUENCE [LARGE SCALE GENOMIC DNA]</scope>
    <source>
        <strain evidence="1 2">J42TS3</strain>
    </source>
</reference>